<feature type="transmembrane region" description="Helical" evidence="9">
    <location>
        <begin position="367"/>
        <end position="384"/>
    </location>
</feature>
<feature type="transmembrane region" description="Helical" evidence="9">
    <location>
        <begin position="333"/>
        <end position="355"/>
    </location>
</feature>
<dbReference type="PANTHER" id="PTHR48021">
    <property type="match status" value="1"/>
</dbReference>
<keyword evidence="4 9" id="KW-1133">Transmembrane helix</keyword>
<dbReference type="OrthoDB" id="6612291at2759"/>
<dbReference type="EMBL" id="CAJVCH010559544">
    <property type="protein sequence ID" value="CAG7831251.1"/>
    <property type="molecule type" value="Genomic_DNA"/>
</dbReference>
<dbReference type="InterPro" id="IPR005829">
    <property type="entry name" value="Sugar_transporter_CS"/>
</dbReference>
<dbReference type="PROSITE" id="PS00217">
    <property type="entry name" value="SUGAR_TRANSPORT_2"/>
    <property type="match status" value="1"/>
</dbReference>
<dbReference type="InterPro" id="IPR005828">
    <property type="entry name" value="MFS_sugar_transport-like"/>
</dbReference>
<feature type="transmembrane region" description="Helical" evidence="9">
    <location>
        <begin position="437"/>
        <end position="455"/>
    </location>
</feature>
<proteinExistence type="inferred from homology"/>
<dbReference type="PROSITE" id="PS50850">
    <property type="entry name" value="MFS"/>
    <property type="match status" value="1"/>
</dbReference>
<dbReference type="CDD" id="cd17358">
    <property type="entry name" value="MFS_GLUT6_8_Class3_like"/>
    <property type="match status" value="1"/>
</dbReference>
<evidence type="ECO:0000256" key="5">
    <source>
        <dbReference type="ARBA" id="ARBA00023136"/>
    </source>
</evidence>
<comment type="similarity">
    <text evidence="7">Belongs to the major facilitator superfamily. Sugar transporter (TC 2.A.1.1) family. Trehalose transporter subfamily.</text>
</comment>
<evidence type="ECO:0000256" key="4">
    <source>
        <dbReference type="ARBA" id="ARBA00022989"/>
    </source>
</evidence>
<dbReference type="InterPro" id="IPR020846">
    <property type="entry name" value="MFS_dom"/>
</dbReference>
<feature type="transmembrane region" description="Helical" evidence="9">
    <location>
        <begin position="28"/>
        <end position="50"/>
    </location>
</feature>
<sequence>MNEKSELGDVKSSLMGVPKFEAKTGPQYFAALTATMGAFALGTALGWASPAVPNMEERRDFNNLTADSEMATWIGSTTPLGCCFAGFLAGFMVDFFGRKWTMIILAPPFIAGWFIIAFAPSAAVILVGRFITGLCGGSFCLIVPVYVSEIAEDRLRGLLSNTLALFIVLGILFSYCVGAGLSWSNLSIVCAVVPIIFGVGMFFQPESPRYLLSKGRDKEAREALKRLRGADSLDQIDPEIKIIQTSIDDSNSQSASFQDLLAGPILKPTGISLMLMFLQQFGGINAVLFYCVAIFRDAGTGIAEDTSAIMVAVVQVIFAFLSTILVERAGRKLLLMISELGMAVCLLVLGVYFYIKENDPEKASSLGWLPLTSLLLYMVAYNLGSGPLPWTMMGELLPPHVKGMLSSIATAFCWGLAFLITKFFTQMLNGLTPAGCYWMFSGWCFFGFVFCLLVVPETKGKSLDEIQRLFGAK</sequence>
<keyword evidence="12" id="KW-1185">Reference proteome</keyword>
<evidence type="ECO:0000256" key="3">
    <source>
        <dbReference type="ARBA" id="ARBA00022692"/>
    </source>
</evidence>
<evidence type="ECO:0000313" key="11">
    <source>
        <dbReference type="EMBL" id="CAG7831251.1"/>
    </source>
</evidence>
<dbReference type="PROSITE" id="PS00216">
    <property type="entry name" value="SUGAR_TRANSPORT_1"/>
    <property type="match status" value="1"/>
</dbReference>
<feature type="transmembrane region" description="Helical" evidence="9">
    <location>
        <begin position="307"/>
        <end position="326"/>
    </location>
</feature>
<feature type="transmembrane region" description="Helical" evidence="9">
    <location>
        <begin position="70"/>
        <end position="93"/>
    </location>
</feature>
<organism evidence="11 12">
    <name type="scientific">Allacma fusca</name>
    <dbReference type="NCBI Taxonomy" id="39272"/>
    <lineage>
        <taxon>Eukaryota</taxon>
        <taxon>Metazoa</taxon>
        <taxon>Ecdysozoa</taxon>
        <taxon>Arthropoda</taxon>
        <taxon>Hexapoda</taxon>
        <taxon>Collembola</taxon>
        <taxon>Symphypleona</taxon>
        <taxon>Sminthuridae</taxon>
        <taxon>Allacma</taxon>
    </lineage>
</organism>
<feature type="transmembrane region" description="Helical" evidence="9">
    <location>
        <begin position="125"/>
        <end position="146"/>
    </location>
</feature>
<accession>A0A8J2LG43</accession>
<evidence type="ECO:0000256" key="8">
    <source>
        <dbReference type="RuleBase" id="RU003346"/>
    </source>
</evidence>
<name>A0A8J2LG43_9HEXA</name>
<feature type="domain" description="Major facilitator superfamily (MFS) profile" evidence="10">
    <location>
        <begin position="30"/>
        <end position="459"/>
    </location>
</feature>
<keyword evidence="2" id="KW-1003">Cell membrane</keyword>
<dbReference type="GO" id="GO:0051119">
    <property type="term" value="F:sugar transmembrane transporter activity"/>
    <property type="evidence" value="ECO:0007669"/>
    <property type="project" value="InterPro"/>
</dbReference>
<feature type="transmembrane region" description="Helical" evidence="9">
    <location>
        <begin position="186"/>
        <end position="203"/>
    </location>
</feature>
<evidence type="ECO:0000259" key="10">
    <source>
        <dbReference type="PROSITE" id="PS50850"/>
    </source>
</evidence>
<evidence type="ECO:0000256" key="9">
    <source>
        <dbReference type="SAM" id="Phobius"/>
    </source>
</evidence>
<dbReference type="PANTHER" id="PTHR48021:SF1">
    <property type="entry name" value="GH07001P-RELATED"/>
    <property type="match status" value="1"/>
</dbReference>
<dbReference type="NCBIfam" id="TIGR00879">
    <property type="entry name" value="SP"/>
    <property type="match status" value="1"/>
</dbReference>
<keyword evidence="6" id="KW-0325">Glycoprotein</keyword>
<dbReference type="GO" id="GO:0005886">
    <property type="term" value="C:plasma membrane"/>
    <property type="evidence" value="ECO:0007669"/>
    <property type="project" value="UniProtKB-SubCell"/>
</dbReference>
<evidence type="ECO:0000256" key="1">
    <source>
        <dbReference type="ARBA" id="ARBA00004651"/>
    </source>
</evidence>
<dbReference type="InterPro" id="IPR044775">
    <property type="entry name" value="MFS_ERD6/Tret1-like"/>
</dbReference>
<comment type="caution">
    <text evidence="11">The sequence shown here is derived from an EMBL/GenBank/DDBJ whole genome shotgun (WGS) entry which is preliminary data.</text>
</comment>
<evidence type="ECO:0000256" key="6">
    <source>
        <dbReference type="ARBA" id="ARBA00023180"/>
    </source>
</evidence>
<dbReference type="Proteomes" id="UP000708208">
    <property type="component" value="Unassembled WGS sequence"/>
</dbReference>
<dbReference type="Pfam" id="PF00083">
    <property type="entry name" value="Sugar_tr"/>
    <property type="match status" value="1"/>
</dbReference>
<feature type="transmembrane region" description="Helical" evidence="9">
    <location>
        <begin position="158"/>
        <end position="180"/>
    </location>
</feature>
<dbReference type="AlphaFoldDB" id="A0A8J2LG43"/>
<evidence type="ECO:0000256" key="2">
    <source>
        <dbReference type="ARBA" id="ARBA00022475"/>
    </source>
</evidence>
<protein>
    <recommendedName>
        <fullName evidence="10">Major facilitator superfamily (MFS) profile domain-containing protein</fullName>
    </recommendedName>
</protein>
<reference evidence="11" key="1">
    <citation type="submission" date="2021-06" db="EMBL/GenBank/DDBJ databases">
        <authorList>
            <person name="Hodson N. C."/>
            <person name="Mongue J. A."/>
            <person name="Jaron S. K."/>
        </authorList>
    </citation>
    <scope>NUCLEOTIDE SEQUENCE</scope>
</reference>
<dbReference type="InterPro" id="IPR003663">
    <property type="entry name" value="Sugar/inositol_transpt"/>
</dbReference>
<dbReference type="InterPro" id="IPR050549">
    <property type="entry name" value="MFS_Trehalose_Transporter"/>
</dbReference>
<dbReference type="FunFam" id="1.20.1250.20:FF:000055">
    <property type="entry name" value="Facilitated trehalose transporter Tret1-2 homolog"/>
    <property type="match status" value="1"/>
</dbReference>
<feature type="transmembrane region" description="Helical" evidence="9">
    <location>
        <begin position="405"/>
        <end position="425"/>
    </location>
</feature>
<keyword evidence="5 9" id="KW-0472">Membrane</keyword>
<feature type="transmembrane region" description="Helical" evidence="9">
    <location>
        <begin position="273"/>
        <end position="295"/>
    </location>
</feature>
<comment type="subcellular location">
    <subcellularLocation>
        <location evidence="1">Cell membrane</location>
        <topology evidence="1">Multi-pass membrane protein</topology>
    </subcellularLocation>
</comment>
<evidence type="ECO:0000256" key="7">
    <source>
        <dbReference type="ARBA" id="ARBA00024348"/>
    </source>
</evidence>
<gene>
    <name evidence="11" type="ORF">AFUS01_LOCUS41004</name>
</gene>
<feature type="transmembrane region" description="Helical" evidence="9">
    <location>
        <begin position="100"/>
        <end position="119"/>
    </location>
</feature>
<keyword evidence="8" id="KW-0813">Transport</keyword>
<evidence type="ECO:0000313" key="12">
    <source>
        <dbReference type="Proteomes" id="UP000708208"/>
    </source>
</evidence>
<keyword evidence="3 9" id="KW-0812">Transmembrane</keyword>